<organism evidence="2 3">
    <name type="scientific">Pythium insidiosum</name>
    <name type="common">Pythiosis disease agent</name>
    <dbReference type="NCBI Taxonomy" id="114742"/>
    <lineage>
        <taxon>Eukaryota</taxon>
        <taxon>Sar</taxon>
        <taxon>Stramenopiles</taxon>
        <taxon>Oomycota</taxon>
        <taxon>Peronosporomycetes</taxon>
        <taxon>Pythiales</taxon>
        <taxon>Pythiaceae</taxon>
        <taxon>Pythium</taxon>
    </lineage>
</organism>
<evidence type="ECO:0000313" key="2">
    <source>
        <dbReference type="EMBL" id="KAJ0400053.1"/>
    </source>
</evidence>
<sequence length="389" mass="42113">MVDQVLVHVAVDAPSHCSTVTLSRALSARLRVAHGSYVQLSASSRRQRVFRVAVDLEREETDGFAAILHVNQWPALNGENEATSSASPLPADLSVVSPARVRVVQFVELAPATLDPPKLSLAMARFVELAPATLDPPKLSLAMARVLLQRQILHDSSGILSLRLDDISYGDWRFRAYFRGRQQDVNGLVGVVTDETMIMFTPFAPNPTSDATVVQDVGAHGRALQQLLALALDPPALANESADDARDSPSFALQPKSIILHGPSGAGKSTTVRLVANGLAVNLLTVDCSILATPQFRLEDIFTAAIRIQPAIVLLEDLELIFPRTLDETKYKLICRFVACLDRLRASGNINVAVVGNVTTISALNPKIRQVFEEQVAIEDIAMADFTTA</sequence>
<dbReference type="InterPro" id="IPR003593">
    <property type="entry name" value="AAA+_ATPase"/>
</dbReference>
<protein>
    <recommendedName>
        <fullName evidence="1">AAA+ ATPase domain-containing protein</fullName>
    </recommendedName>
</protein>
<dbReference type="SUPFAM" id="SSF52540">
    <property type="entry name" value="P-loop containing nucleoside triphosphate hydrolases"/>
    <property type="match status" value="1"/>
</dbReference>
<proteinExistence type="predicted"/>
<evidence type="ECO:0000313" key="3">
    <source>
        <dbReference type="Proteomes" id="UP001209570"/>
    </source>
</evidence>
<feature type="domain" description="AAA+ ATPase" evidence="1">
    <location>
        <begin position="254"/>
        <end position="382"/>
    </location>
</feature>
<comment type="caution">
    <text evidence="2">The sequence shown here is derived from an EMBL/GenBank/DDBJ whole genome shotgun (WGS) entry which is preliminary data.</text>
</comment>
<evidence type="ECO:0000259" key="1">
    <source>
        <dbReference type="SMART" id="SM00382"/>
    </source>
</evidence>
<dbReference type="GO" id="GO:0016887">
    <property type="term" value="F:ATP hydrolysis activity"/>
    <property type="evidence" value="ECO:0007669"/>
    <property type="project" value="InterPro"/>
</dbReference>
<dbReference type="Proteomes" id="UP001209570">
    <property type="component" value="Unassembled WGS sequence"/>
</dbReference>
<dbReference type="Pfam" id="PF00004">
    <property type="entry name" value="AAA"/>
    <property type="match status" value="1"/>
</dbReference>
<dbReference type="Gene3D" id="3.40.50.300">
    <property type="entry name" value="P-loop containing nucleotide triphosphate hydrolases"/>
    <property type="match status" value="1"/>
</dbReference>
<accession>A0AAD5M9Z1</accession>
<dbReference type="InterPro" id="IPR003959">
    <property type="entry name" value="ATPase_AAA_core"/>
</dbReference>
<dbReference type="InterPro" id="IPR050168">
    <property type="entry name" value="AAA_ATPase_domain"/>
</dbReference>
<dbReference type="AlphaFoldDB" id="A0AAD5M9Z1"/>
<dbReference type="InterPro" id="IPR027417">
    <property type="entry name" value="P-loop_NTPase"/>
</dbReference>
<dbReference type="SMART" id="SM00382">
    <property type="entry name" value="AAA"/>
    <property type="match status" value="1"/>
</dbReference>
<dbReference type="PANTHER" id="PTHR23077:SF117">
    <property type="entry name" value="AAA+ ATPASE DOMAIN-CONTAINING PROTEIN"/>
    <property type="match status" value="1"/>
</dbReference>
<gene>
    <name evidence="2" type="ORF">P43SY_005029</name>
</gene>
<name>A0AAD5M9Z1_PYTIN</name>
<reference evidence="2" key="1">
    <citation type="submission" date="2021-12" db="EMBL/GenBank/DDBJ databases">
        <title>Prjna785345.</title>
        <authorList>
            <person name="Rujirawat T."/>
            <person name="Krajaejun T."/>
        </authorList>
    </citation>
    <scope>NUCLEOTIDE SEQUENCE</scope>
    <source>
        <strain evidence="2">Pi057C3</strain>
    </source>
</reference>
<dbReference type="EMBL" id="JAKCXM010000164">
    <property type="protein sequence ID" value="KAJ0400053.1"/>
    <property type="molecule type" value="Genomic_DNA"/>
</dbReference>
<dbReference type="GO" id="GO:0005524">
    <property type="term" value="F:ATP binding"/>
    <property type="evidence" value="ECO:0007669"/>
    <property type="project" value="InterPro"/>
</dbReference>
<dbReference type="PANTHER" id="PTHR23077">
    <property type="entry name" value="AAA-FAMILY ATPASE"/>
    <property type="match status" value="1"/>
</dbReference>
<keyword evidence="3" id="KW-1185">Reference proteome</keyword>